<evidence type="ECO:0000256" key="8">
    <source>
        <dbReference type="ARBA" id="ARBA00023211"/>
    </source>
</evidence>
<evidence type="ECO:0000313" key="14">
    <source>
        <dbReference type="RefSeq" id="XP_048127285.1"/>
    </source>
</evidence>
<name>A0ABM3GSH5_9MYRT</name>
<keyword evidence="5 9" id="KW-0378">Hydrolase</keyword>
<sequence>MIDLVCPRMLSEEDDGSPAKCRERRRRRIDMRRLAALSTAGWLPQSALGPGGGRVESPCVSEAKRIRTSDRSCLPSSSSASSGDDAEALVAPTQPQPQPQPAVVAEATSVEWYGVMSVSGRSREMEDAVSVRTGLCRPELNQRRPVHFFAVFDGHGGHHVSRLCREMMHVFLEEELTRVREQRADEDDVWREVMRTSFQRMDELAMNTCACGSVGSQCGCHPMEVALGGSTAVAALLTPDRIVVANCGDSRAVLCRGGKAIPLSRDHKPDRPDELARIEAAGGRVIYVNGARVEGILAMSRAIETFGGSGDKYLKPVITSGPEITFTARQAEDDCLILASDGLWDVLSSELACEVAFECLREGGPPAMDLNSGPAAEDNGSHSLCPSRSVLAASLLTRLALGRKSWDNISVIVVDLKKS</sequence>
<evidence type="ECO:0000259" key="11">
    <source>
        <dbReference type="PROSITE" id="PS51746"/>
    </source>
</evidence>
<dbReference type="PROSITE" id="PS01032">
    <property type="entry name" value="PPM_1"/>
    <property type="match status" value="1"/>
</dbReference>
<evidence type="ECO:0000256" key="5">
    <source>
        <dbReference type="ARBA" id="ARBA00022801"/>
    </source>
</evidence>
<evidence type="ECO:0000256" key="9">
    <source>
        <dbReference type="RuleBase" id="RU003465"/>
    </source>
</evidence>
<dbReference type="RefSeq" id="XP_048127284.1">
    <property type="nucleotide sequence ID" value="XM_048271327.1"/>
</dbReference>
<comment type="cofactor">
    <cofactor evidence="1">
        <name>Mn(2+)</name>
        <dbReference type="ChEBI" id="CHEBI:29035"/>
    </cofactor>
</comment>
<evidence type="ECO:0000256" key="1">
    <source>
        <dbReference type="ARBA" id="ARBA00001936"/>
    </source>
</evidence>
<keyword evidence="12" id="KW-1185">Reference proteome</keyword>
<dbReference type="SUPFAM" id="SSF81606">
    <property type="entry name" value="PP2C-like"/>
    <property type="match status" value="1"/>
</dbReference>
<dbReference type="PANTHER" id="PTHR47992">
    <property type="entry name" value="PROTEIN PHOSPHATASE"/>
    <property type="match status" value="1"/>
</dbReference>
<protein>
    <recommendedName>
        <fullName evidence="3">protein-serine/threonine phosphatase</fullName>
        <ecNumber evidence="3">3.1.3.16</ecNumber>
    </recommendedName>
</protein>
<evidence type="ECO:0000313" key="13">
    <source>
        <dbReference type="RefSeq" id="XP_048127284.1"/>
    </source>
</evidence>
<evidence type="ECO:0000256" key="6">
    <source>
        <dbReference type="ARBA" id="ARBA00022842"/>
    </source>
</evidence>
<keyword evidence="7 9" id="KW-0904">Protein phosphatase</keyword>
<dbReference type="InterPro" id="IPR000222">
    <property type="entry name" value="PP2C_BS"/>
</dbReference>
<dbReference type="Pfam" id="PF00481">
    <property type="entry name" value="PP2C"/>
    <property type="match status" value="1"/>
</dbReference>
<dbReference type="RefSeq" id="XP_048127285.1">
    <property type="nucleotide sequence ID" value="XM_048271328.1"/>
</dbReference>
<accession>A0ABM3GSH5</accession>
<comment type="cofactor">
    <cofactor evidence="2">
        <name>Mg(2+)</name>
        <dbReference type="ChEBI" id="CHEBI:18420"/>
    </cofactor>
</comment>
<gene>
    <name evidence="13 14" type="primary">LOC115742646</name>
</gene>
<evidence type="ECO:0000256" key="4">
    <source>
        <dbReference type="ARBA" id="ARBA00022723"/>
    </source>
</evidence>
<dbReference type="SMART" id="SM00331">
    <property type="entry name" value="PP2C_SIG"/>
    <property type="match status" value="1"/>
</dbReference>
<feature type="compositionally biased region" description="Low complexity" evidence="10">
    <location>
        <begin position="71"/>
        <end position="93"/>
    </location>
</feature>
<dbReference type="Gene3D" id="3.60.40.10">
    <property type="entry name" value="PPM-type phosphatase domain"/>
    <property type="match status" value="1"/>
</dbReference>
<evidence type="ECO:0000256" key="10">
    <source>
        <dbReference type="SAM" id="MobiDB-lite"/>
    </source>
</evidence>
<dbReference type="SMART" id="SM00332">
    <property type="entry name" value="PP2Cc"/>
    <property type="match status" value="1"/>
</dbReference>
<proteinExistence type="inferred from homology"/>
<keyword evidence="6" id="KW-0460">Magnesium</keyword>
<keyword evidence="8" id="KW-0464">Manganese</keyword>
<dbReference type="Proteomes" id="UP000827889">
    <property type="component" value="Chromosome 10"/>
</dbReference>
<feature type="region of interest" description="Disordered" evidence="10">
    <location>
        <begin position="66"/>
        <end position="103"/>
    </location>
</feature>
<evidence type="ECO:0000256" key="2">
    <source>
        <dbReference type="ARBA" id="ARBA00001946"/>
    </source>
</evidence>
<dbReference type="EC" id="3.1.3.16" evidence="3"/>
<dbReference type="GeneID" id="115742646"/>
<dbReference type="InterPro" id="IPR015655">
    <property type="entry name" value="PP2C"/>
</dbReference>
<keyword evidence="4" id="KW-0479">Metal-binding</keyword>
<dbReference type="CDD" id="cd00143">
    <property type="entry name" value="PP2Cc"/>
    <property type="match status" value="1"/>
</dbReference>
<comment type="similarity">
    <text evidence="9">Belongs to the PP2C family.</text>
</comment>
<organism evidence="12 14">
    <name type="scientific">Rhodamnia argentea</name>
    <dbReference type="NCBI Taxonomy" id="178133"/>
    <lineage>
        <taxon>Eukaryota</taxon>
        <taxon>Viridiplantae</taxon>
        <taxon>Streptophyta</taxon>
        <taxon>Embryophyta</taxon>
        <taxon>Tracheophyta</taxon>
        <taxon>Spermatophyta</taxon>
        <taxon>Magnoliopsida</taxon>
        <taxon>eudicotyledons</taxon>
        <taxon>Gunneridae</taxon>
        <taxon>Pentapetalae</taxon>
        <taxon>rosids</taxon>
        <taxon>malvids</taxon>
        <taxon>Myrtales</taxon>
        <taxon>Myrtaceae</taxon>
        <taxon>Myrtoideae</taxon>
        <taxon>Myrteae</taxon>
        <taxon>Australasian group</taxon>
        <taxon>Rhodamnia</taxon>
    </lineage>
</organism>
<evidence type="ECO:0000256" key="3">
    <source>
        <dbReference type="ARBA" id="ARBA00013081"/>
    </source>
</evidence>
<reference evidence="13 14" key="1">
    <citation type="submission" date="2025-05" db="UniProtKB">
        <authorList>
            <consortium name="RefSeq"/>
        </authorList>
    </citation>
    <scope>IDENTIFICATION</scope>
    <source>
        <tissue evidence="13 14">Leaf</tissue>
    </source>
</reference>
<evidence type="ECO:0000313" key="12">
    <source>
        <dbReference type="Proteomes" id="UP000827889"/>
    </source>
</evidence>
<dbReference type="InterPro" id="IPR036457">
    <property type="entry name" value="PPM-type-like_dom_sf"/>
</dbReference>
<evidence type="ECO:0000256" key="7">
    <source>
        <dbReference type="ARBA" id="ARBA00022912"/>
    </source>
</evidence>
<feature type="domain" description="PPM-type phosphatase" evidence="11">
    <location>
        <begin position="112"/>
        <end position="416"/>
    </location>
</feature>
<dbReference type="PROSITE" id="PS51746">
    <property type="entry name" value="PPM_2"/>
    <property type="match status" value="1"/>
</dbReference>
<dbReference type="InterPro" id="IPR001932">
    <property type="entry name" value="PPM-type_phosphatase-like_dom"/>
</dbReference>